<gene>
    <name evidence="10" type="ORF">HNR22_003597</name>
</gene>
<dbReference type="PROSITE" id="PS00072">
    <property type="entry name" value="ACYL_COA_DH_1"/>
    <property type="match status" value="1"/>
</dbReference>
<evidence type="ECO:0000256" key="6">
    <source>
        <dbReference type="RuleBase" id="RU362125"/>
    </source>
</evidence>
<dbReference type="FunFam" id="2.40.110.10:FF:000002">
    <property type="entry name" value="Acyl-CoA dehydrogenase fadE12"/>
    <property type="match status" value="1"/>
</dbReference>
<evidence type="ECO:0000256" key="4">
    <source>
        <dbReference type="ARBA" id="ARBA00022827"/>
    </source>
</evidence>
<name>A0A7Z0BFF5_9ACTN</name>
<sequence length="398" mass="42315">MSIVDTPERRQLRELTRAFVTREVLPHLDDWERAGEVPRALHATAAKLGLLGVGFPESVGGSGGDLLDSIIVTEEVIRSGGSSGLIAALFTHGIALPHMVAAAGVSIGGSLGGRLGGTSAPGDDDLVQRYVRPTLAGTMIGALAITEPDGGSDVAGIRTTARRDGDHYVVNGSKTYITSGHRADFVTTAVCTDFPGSGELTLLVIDKGLPGFTVGRRLEKLGWHCSDTAELSFVDVRVPVANRIGAEDTGFLAIMQNFAAERLSLATQAYATAQRCVELAVRWCRDRETFGRPLASRQVVRHRLAEMHTRAEAARAYVHEVAVRVAAGEPVVTEVAMAKNVAVAACDEVVDQALQLHGGFGYMRDAEVERHYRDARILGIGGGATEIMNEIIVKGMGL</sequence>
<dbReference type="SUPFAM" id="SSF56645">
    <property type="entry name" value="Acyl-CoA dehydrogenase NM domain-like"/>
    <property type="match status" value="1"/>
</dbReference>
<dbReference type="Gene3D" id="1.10.540.10">
    <property type="entry name" value="Acyl-CoA dehydrogenase/oxidase, N-terminal domain"/>
    <property type="match status" value="1"/>
</dbReference>
<evidence type="ECO:0000256" key="1">
    <source>
        <dbReference type="ARBA" id="ARBA00001974"/>
    </source>
</evidence>
<dbReference type="InterPro" id="IPR013786">
    <property type="entry name" value="AcylCoA_DH/ox_N"/>
</dbReference>
<dbReference type="SUPFAM" id="SSF47203">
    <property type="entry name" value="Acyl-CoA dehydrogenase C-terminal domain-like"/>
    <property type="match status" value="1"/>
</dbReference>
<dbReference type="GO" id="GO:0005737">
    <property type="term" value="C:cytoplasm"/>
    <property type="evidence" value="ECO:0007669"/>
    <property type="project" value="TreeGrafter"/>
</dbReference>
<comment type="cofactor">
    <cofactor evidence="1 6">
        <name>FAD</name>
        <dbReference type="ChEBI" id="CHEBI:57692"/>
    </cofactor>
</comment>
<protein>
    <submittedName>
        <fullName evidence="10">Acyl-CoA dehydrogenase</fullName>
        <ecNumber evidence="10">1.3.8.7</ecNumber>
    </submittedName>
</protein>
<evidence type="ECO:0000313" key="10">
    <source>
        <dbReference type="EMBL" id="NYH43870.1"/>
    </source>
</evidence>
<dbReference type="Gene3D" id="2.40.110.10">
    <property type="entry name" value="Butyryl-CoA Dehydrogenase, subunit A, domain 2"/>
    <property type="match status" value="1"/>
</dbReference>
<dbReference type="Pfam" id="PF00441">
    <property type="entry name" value="Acyl-CoA_dh_1"/>
    <property type="match status" value="1"/>
</dbReference>
<dbReference type="InterPro" id="IPR009100">
    <property type="entry name" value="AcylCoA_DH/oxidase_NM_dom_sf"/>
</dbReference>
<dbReference type="GO" id="GO:0033539">
    <property type="term" value="P:fatty acid beta-oxidation using acyl-CoA dehydrogenase"/>
    <property type="evidence" value="ECO:0007669"/>
    <property type="project" value="TreeGrafter"/>
</dbReference>
<dbReference type="EMBL" id="JACCHK010000001">
    <property type="protein sequence ID" value="NYH43870.1"/>
    <property type="molecule type" value="Genomic_DNA"/>
</dbReference>
<keyword evidence="5 6" id="KW-0560">Oxidoreductase</keyword>
<dbReference type="GeneID" id="99763350"/>
<evidence type="ECO:0000256" key="3">
    <source>
        <dbReference type="ARBA" id="ARBA00022630"/>
    </source>
</evidence>
<proteinExistence type="inferred from homology"/>
<dbReference type="InterPro" id="IPR037069">
    <property type="entry name" value="AcylCoA_DH/ox_N_sf"/>
</dbReference>
<feature type="domain" description="Acyl-CoA dehydrogenase/oxidase C-terminal" evidence="7">
    <location>
        <begin position="249"/>
        <end position="396"/>
    </location>
</feature>
<dbReference type="Pfam" id="PF02771">
    <property type="entry name" value="Acyl-CoA_dh_N"/>
    <property type="match status" value="1"/>
</dbReference>
<dbReference type="Pfam" id="PF02770">
    <property type="entry name" value="Acyl-CoA_dh_M"/>
    <property type="match status" value="1"/>
</dbReference>
<dbReference type="Gene3D" id="1.20.140.10">
    <property type="entry name" value="Butyryl-CoA Dehydrogenase, subunit A, domain 3"/>
    <property type="match status" value="1"/>
</dbReference>
<keyword evidence="3 6" id="KW-0285">Flavoprotein</keyword>
<dbReference type="PANTHER" id="PTHR48083:SF28">
    <property type="entry name" value="ACYL-COA DEHYDROGENASE FAMILY PROTEIN (AFU_ORTHOLOGUE AFUA_6G10880)-RELATED"/>
    <property type="match status" value="1"/>
</dbReference>
<reference evidence="10 11" key="1">
    <citation type="submission" date="2020-07" db="EMBL/GenBank/DDBJ databases">
        <title>Sequencing the genomes of 1000 actinobacteria strains.</title>
        <authorList>
            <person name="Klenk H.-P."/>
        </authorList>
    </citation>
    <scope>NUCLEOTIDE SEQUENCE [LARGE SCALE GENOMIC DNA]</scope>
    <source>
        <strain evidence="10 11">DSM 45876</strain>
    </source>
</reference>
<dbReference type="Proteomes" id="UP000523545">
    <property type="component" value="Unassembled WGS sequence"/>
</dbReference>
<evidence type="ECO:0000256" key="5">
    <source>
        <dbReference type="ARBA" id="ARBA00023002"/>
    </source>
</evidence>
<comment type="caution">
    <text evidence="10">The sequence shown here is derived from an EMBL/GenBank/DDBJ whole genome shotgun (WGS) entry which is preliminary data.</text>
</comment>
<feature type="domain" description="Acyl-CoA dehydrogenase/oxidase N-terminal" evidence="9">
    <location>
        <begin position="6"/>
        <end position="102"/>
    </location>
</feature>
<dbReference type="PROSITE" id="PS00073">
    <property type="entry name" value="ACYL_COA_DH_2"/>
    <property type="match status" value="1"/>
</dbReference>
<organism evidence="10 11">
    <name type="scientific">Micromonospora jinlongensis</name>
    <dbReference type="NCBI Taxonomy" id="1287877"/>
    <lineage>
        <taxon>Bacteria</taxon>
        <taxon>Bacillati</taxon>
        <taxon>Actinomycetota</taxon>
        <taxon>Actinomycetes</taxon>
        <taxon>Micromonosporales</taxon>
        <taxon>Micromonosporaceae</taxon>
        <taxon>Micromonospora</taxon>
    </lineage>
</organism>
<dbReference type="InterPro" id="IPR006091">
    <property type="entry name" value="Acyl-CoA_Oxase/DH_mid-dom"/>
</dbReference>
<dbReference type="RefSeq" id="WP_088950563.1">
    <property type="nucleotide sequence ID" value="NZ_JACCHK010000001.1"/>
</dbReference>
<keyword evidence="4 6" id="KW-0274">FAD</keyword>
<keyword evidence="11" id="KW-1185">Reference proteome</keyword>
<evidence type="ECO:0000259" key="7">
    <source>
        <dbReference type="Pfam" id="PF00441"/>
    </source>
</evidence>
<evidence type="ECO:0000256" key="2">
    <source>
        <dbReference type="ARBA" id="ARBA00009347"/>
    </source>
</evidence>
<dbReference type="AlphaFoldDB" id="A0A7Z0BFF5"/>
<dbReference type="GO" id="GO:0070991">
    <property type="term" value="F:medium-chain fatty acyl-CoA dehydrogenase activity"/>
    <property type="evidence" value="ECO:0007669"/>
    <property type="project" value="UniProtKB-EC"/>
</dbReference>
<accession>A0A7Z0BFF5</accession>
<dbReference type="InterPro" id="IPR036250">
    <property type="entry name" value="AcylCo_DH-like_C"/>
</dbReference>
<dbReference type="GO" id="GO:0050660">
    <property type="term" value="F:flavin adenine dinucleotide binding"/>
    <property type="evidence" value="ECO:0007669"/>
    <property type="project" value="InterPro"/>
</dbReference>
<comment type="similarity">
    <text evidence="2 6">Belongs to the acyl-CoA dehydrogenase family.</text>
</comment>
<dbReference type="InterPro" id="IPR046373">
    <property type="entry name" value="Acyl-CoA_Oxase/DH_mid-dom_sf"/>
</dbReference>
<dbReference type="PANTHER" id="PTHR48083">
    <property type="entry name" value="MEDIUM-CHAIN SPECIFIC ACYL-COA DEHYDROGENASE, MITOCHONDRIAL-RELATED"/>
    <property type="match status" value="1"/>
</dbReference>
<feature type="domain" description="Acyl-CoA oxidase/dehydrogenase middle" evidence="8">
    <location>
        <begin position="142"/>
        <end position="236"/>
    </location>
</feature>
<dbReference type="InterPro" id="IPR050741">
    <property type="entry name" value="Acyl-CoA_dehydrogenase"/>
</dbReference>
<evidence type="ECO:0000259" key="8">
    <source>
        <dbReference type="Pfam" id="PF02770"/>
    </source>
</evidence>
<dbReference type="FunFam" id="1.20.140.10:FF:000001">
    <property type="entry name" value="Acyl-CoA dehydrogenase"/>
    <property type="match status" value="1"/>
</dbReference>
<dbReference type="EC" id="1.3.8.7" evidence="10"/>
<dbReference type="InterPro" id="IPR009075">
    <property type="entry name" value="AcylCo_DH/oxidase_C"/>
</dbReference>
<evidence type="ECO:0000313" key="11">
    <source>
        <dbReference type="Proteomes" id="UP000523545"/>
    </source>
</evidence>
<evidence type="ECO:0000259" key="9">
    <source>
        <dbReference type="Pfam" id="PF02771"/>
    </source>
</evidence>
<dbReference type="InterPro" id="IPR006089">
    <property type="entry name" value="Acyl-CoA_DH_CS"/>
</dbReference>